<comment type="caution">
    <text evidence="3">The sequence shown here is derived from an EMBL/GenBank/DDBJ whole genome shotgun (WGS) entry which is preliminary data.</text>
</comment>
<evidence type="ECO:0000313" key="4">
    <source>
        <dbReference type="Proteomes" id="UP000316167"/>
    </source>
</evidence>
<evidence type="ECO:0000256" key="1">
    <source>
        <dbReference type="SAM" id="MobiDB-lite"/>
    </source>
</evidence>
<gene>
    <name evidence="3" type="ORF">IQ13_2351</name>
</gene>
<dbReference type="OrthoDB" id="673905at2"/>
<dbReference type="Gene3D" id="3.40.1000.10">
    <property type="entry name" value="Mog1/PsbP, alpha/beta/alpha sandwich"/>
    <property type="match status" value="1"/>
</dbReference>
<dbReference type="Proteomes" id="UP000316167">
    <property type="component" value="Unassembled WGS sequence"/>
</dbReference>
<keyword evidence="4" id="KW-1185">Reference proteome</keyword>
<accession>A0A562SK16</accession>
<organism evidence="3 4">
    <name type="scientific">Lacibacter cauensis</name>
    <dbReference type="NCBI Taxonomy" id="510947"/>
    <lineage>
        <taxon>Bacteria</taxon>
        <taxon>Pseudomonadati</taxon>
        <taxon>Bacteroidota</taxon>
        <taxon>Chitinophagia</taxon>
        <taxon>Chitinophagales</taxon>
        <taxon>Chitinophagaceae</taxon>
        <taxon>Lacibacter</taxon>
    </lineage>
</organism>
<evidence type="ECO:0000256" key="2">
    <source>
        <dbReference type="SAM" id="SignalP"/>
    </source>
</evidence>
<protein>
    <submittedName>
        <fullName evidence="3">PsbP protein</fullName>
    </submittedName>
</protein>
<dbReference type="RefSeq" id="WP_144886534.1">
    <property type="nucleotide sequence ID" value="NZ_VLLE01000004.1"/>
</dbReference>
<proteinExistence type="predicted"/>
<reference evidence="3 4" key="1">
    <citation type="journal article" date="2015" name="Stand. Genomic Sci.">
        <title>Genomic Encyclopedia of Bacterial and Archaeal Type Strains, Phase III: the genomes of soil and plant-associated and newly described type strains.</title>
        <authorList>
            <person name="Whitman W.B."/>
            <person name="Woyke T."/>
            <person name="Klenk H.P."/>
            <person name="Zhou Y."/>
            <person name="Lilburn T.G."/>
            <person name="Beck B.J."/>
            <person name="De Vos P."/>
            <person name="Vandamme P."/>
            <person name="Eisen J.A."/>
            <person name="Garrity G."/>
            <person name="Hugenholtz P."/>
            <person name="Kyrpides N.C."/>
        </authorList>
    </citation>
    <scope>NUCLEOTIDE SEQUENCE [LARGE SCALE GENOMIC DNA]</scope>
    <source>
        <strain evidence="3 4">CGMCC 1.7271</strain>
    </source>
</reference>
<dbReference type="EMBL" id="VLLE01000004">
    <property type="protein sequence ID" value="TWI81334.1"/>
    <property type="molecule type" value="Genomic_DNA"/>
</dbReference>
<feature type="compositionally biased region" description="Low complexity" evidence="1">
    <location>
        <begin position="30"/>
        <end position="53"/>
    </location>
</feature>
<feature type="chain" id="PRO_5021795842" evidence="2">
    <location>
        <begin position="20"/>
        <end position="206"/>
    </location>
</feature>
<evidence type="ECO:0000313" key="3">
    <source>
        <dbReference type="EMBL" id="TWI81334.1"/>
    </source>
</evidence>
<sequence length="206" mass="23126">MKKIVVALSFLLTGLAAWAQPARIPVNDLNTNSNTKPNNTTPKTENNNTTTTSSGELKKYSDPNGRFSIGYPSDWTFDNSSEGAVVKITSPSEGSNDQFKQNLNLQIEELKSTMTIEEYVKINVDGVKEMMKGYKEVSSMFFNRNGSRAYQIVYKGKYGDITYDIQIKQLFIVANSKGYVLTYISKEGERDAFETTANKIFNSFKL</sequence>
<name>A0A562SK16_9BACT</name>
<feature type="signal peptide" evidence="2">
    <location>
        <begin position="1"/>
        <end position="19"/>
    </location>
</feature>
<feature type="region of interest" description="Disordered" evidence="1">
    <location>
        <begin position="26"/>
        <end position="63"/>
    </location>
</feature>
<keyword evidence="2" id="KW-0732">Signal</keyword>
<dbReference type="Pfam" id="PF18933">
    <property type="entry name" value="PsbP_2"/>
    <property type="match status" value="1"/>
</dbReference>
<dbReference type="AlphaFoldDB" id="A0A562SK16"/>